<keyword evidence="9" id="KW-0965">Cell junction</keyword>
<feature type="region of interest" description="Disordered" evidence="16">
    <location>
        <begin position="316"/>
        <end position="339"/>
    </location>
</feature>
<keyword evidence="6 18" id="KW-0732">Signal</keyword>
<feature type="signal peptide" evidence="18">
    <location>
        <begin position="1"/>
        <end position="26"/>
    </location>
</feature>
<feature type="domain" description="Ig-like" evidence="19">
    <location>
        <begin position="21"/>
        <end position="129"/>
    </location>
</feature>
<comment type="function">
    <text evidence="14">Cell adhesion molecule that promotes cell-cell contacts and plays important roles in the development of the nervous system. Acts by forming homophilic or heterophilic trans-dimers.</text>
</comment>
<evidence type="ECO:0000256" key="14">
    <source>
        <dbReference type="ARBA" id="ARBA00058274"/>
    </source>
</evidence>
<evidence type="ECO:0000256" key="17">
    <source>
        <dbReference type="SAM" id="Phobius"/>
    </source>
</evidence>
<evidence type="ECO:0000256" key="15">
    <source>
        <dbReference type="ARBA" id="ARBA00062858"/>
    </source>
</evidence>
<dbReference type="InterPro" id="IPR013783">
    <property type="entry name" value="Ig-like_fold"/>
</dbReference>
<dbReference type="GO" id="GO:0005912">
    <property type="term" value="C:adherens junction"/>
    <property type="evidence" value="ECO:0007669"/>
    <property type="project" value="UniProtKB-SubCell"/>
</dbReference>
<evidence type="ECO:0000313" key="21">
    <source>
        <dbReference type="RefSeq" id="XP_030623415.1"/>
    </source>
</evidence>
<comment type="similarity">
    <text evidence="3">Belongs to the nectin family.</text>
</comment>
<evidence type="ECO:0000256" key="12">
    <source>
        <dbReference type="ARBA" id="ARBA00023157"/>
    </source>
</evidence>
<dbReference type="Proteomes" id="UP000504632">
    <property type="component" value="Chromosome 3"/>
</dbReference>
<evidence type="ECO:0000256" key="18">
    <source>
        <dbReference type="SAM" id="SignalP"/>
    </source>
</evidence>
<keyword evidence="11 17" id="KW-0472">Membrane</keyword>
<gene>
    <name evidence="21" type="primary">cd226</name>
</gene>
<dbReference type="PANTHER" id="PTHR47011">
    <property type="entry name" value="CD226 ANTIGEN"/>
    <property type="match status" value="1"/>
</dbReference>
<feature type="domain" description="Ig-like" evidence="19">
    <location>
        <begin position="139"/>
        <end position="242"/>
    </location>
</feature>
<feature type="chain" id="PRO_5026651084" evidence="18">
    <location>
        <begin position="27"/>
        <end position="339"/>
    </location>
</feature>
<dbReference type="SUPFAM" id="SSF48726">
    <property type="entry name" value="Immunoglobulin"/>
    <property type="match status" value="2"/>
</dbReference>
<evidence type="ECO:0000256" key="7">
    <source>
        <dbReference type="ARBA" id="ARBA00022737"/>
    </source>
</evidence>
<dbReference type="AlphaFoldDB" id="A0A6J2USH8"/>
<evidence type="ECO:0000256" key="5">
    <source>
        <dbReference type="ARBA" id="ARBA00022692"/>
    </source>
</evidence>
<sequence length="339" mass="38247">MEAVQKDYWYFLVLLICLLFPKDAVAVKAPSTTVKLEEGMILDCVCPWSGNLSMVSWIKRPGSSPMAIYHPEFGMNFSPDYDGRVEFIKASPMDGSISITNVTEKDLGLYHCSMQTFPHGSWTKDTVVENIVNIFTIKPDSVVLVEESGNFTIKCNHVHNGTVYSVTIEKLVEGSSSIVAVCRAKDGDVSSEENYAERVWVNCSDAMDVSLHLTDATQDDQGLYQCHFRTDLGTQTTAVLVTTVSAQDLRNHPMLYIYIGGAVSGIVVILTVTWILIFLYRKKKREECKIKLHPRRQPNNTYVQGTVYDRMKKGPRLHRRDSPVYGNIPNPRFHKKGKR</sequence>
<dbReference type="InterPro" id="IPR013106">
    <property type="entry name" value="Ig_V-set"/>
</dbReference>
<dbReference type="OrthoDB" id="9937217at2759"/>
<keyword evidence="4" id="KW-1003">Cell membrane</keyword>
<dbReference type="InterPro" id="IPR003599">
    <property type="entry name" value="Ig_sub"/>
</dbReference>
<evidence type="ECO:0000256" key="6">
    <source>
        <dbReference type="ARBA" id="ARBA00022729"/>
    </source>
</evidence>
<dbReference type="InterPro" id="IPR042842">
    <property type="entry name" value="CD226"/>
</dbReference>
<keyword evidence="12" id="KW-1015">Disulfide bond</keyword>
<evidence type="ECO:0000256" key="16">
    <source>
        <dbReference type="SAM" id="MobiDB-lite"/>
    </source>
</evidence>
<dbReference type="InParanoid" id="A0A6J2USH8"/>
<evidence type="ECO:0000256" key="4">
    <source>
        <dbReference type="ARBA" id="ARBA00022475"/>
    </source>
</evidence>
<comment type="subcellular location">
    <subcellularLocation>
        <location evidence="2">Cell junction</location>
        <location evidence="2">Adherens junction</location>
    </subcellularLocation>
    <subcellularLocation>
        <location evidence="1">Cell membrane</location>
        <topology evidence="1">Single-pass type I membrane protein</topology>
    </subcellularLocation>
</comment>
<dbReference type="InterPro" id="IPR007110">
    <property type="entry name" value="Ig-like_dom"/>
</dbReference>
<keyword evidence="7" id="KW-0677">Repeat</keyword>
<evidence type="ECO:0000256" key="8">
    <source>
        <dbReference type="ARBA" id="ARBA00022889"/>
    </source>
</evidence>
<evidence type="ECO:0000256" key="3">
    <source>
        <dbReference type="ARBA" id="ARBA00007810"/>
    </source>
</evidence>
<dbReference type="FunFam" id="2.60.40.10:FF:000304">
    <property type="entry name" value="Nectin cell adhesion molecule 1"/>
    <property type="match status" value="1"/>
</dbReference>
<dbReference type="GO" id="GO:0050839">
    <property type="term" value="F:cell adhesion molecule binding"/>
    <property type="evidence" value="ECO:0007669"/>
    <property type="project" value="TreeGrafter"/>
</dbReference>
<dbReference type="Gene3D" id="2.60.40.10">
    <property type="entry name" value="Immunoglobulins"/>
    <property type="match status" value="2"/>
</dbReference>
<dbReference type="GO" id="GO:0002729">
    <property type="term" value="P:positive regulation of natural killer cell cytokine production"/>
    <property type="evidence" value="ECO:0007669"/>
    <property type="project" value="InterPro"/>
</dbReference>
<protein>
    <submittedName>
        <fullName evidence="21">CD226 antigen</fullName>
    </submittedName>
</protein>
<keyword evidence="8" id="KW-0130">Cell adhesion</keyword>
<dbReference type="GeneID" id="115806691"/>
<dbReference type="GO" id="GO:0009897">
    <property type="term" value="C:external side of plasma membrane"/>
    <property type="evidence" value="ECO:0007669"/>
    <property type="project" value="TreeGrafter"/>
</dbReference>
<evidence type="ECO:0000256" key="11">
    <source>
        <dbReference type="ARBA" id="ARBA00023136"/>
    </source>
</evidence>
<name>A0A6J2USH8_CHACN</name>
<dbReference type="GO" id="GO:0007155">
    <property type="term" value="P:cell adhesion"/>
    <property type="evidence" value="ECO:0007669"/>
    <property type="project" value="UniProtKB-KW"/>
</dbReference>
<feature type="transmembrane region" description="Helical" evidence="17">
    <location>
        <begin position="255"/>
        <end position="280"/>
    </location>
</feature>
<evidence type="ECO:0000256" key="9">
    <source>
        <dbReference type="ARBA" id="ARBA00022949"/>
    </source>
</evidence>
<evidence type="ECO:0000313" key="20">
    <source>
        <dbReference type="Proteomes" id="UP000504632"/>
    </source>
</evidence>
<evidence type="ECO:0000256" key="10">
    <source>
        <dbReference type="ARBA" id="ARBA00022989"/>
    </source>
</evidence>
<evidence type="ECO:0000256" key="13">
    <source>
        <dbReference type="ARBA" id="ARBA00023180"/>
    </source>
</evidence>
<dbReference type="PANTHER" id="PTHR47011:SF1">
    <property type="entry name" value="CD226 ANTIGEN"/>
    <property type="match status" value="1"/>
</dbReference>
<reference evidence="21" key="1">
    <citation type="submission" date="2025-08" db="UniProtKB">
        <authorList>
            <consortium name="RefSeq"/>
        </authorList>
    </citation>
    <scope>IDENTIFICATION</scope>
</reference>
<keyword evidence="10 17" id="KW-1133">Transmembrane helix</keyword>
<comment type="subunit">
    <text evidence="15">Cis- and trans-homodimer. Can form trans-heterodimers.</text>
</comment>
<evidence type="ECO:0000256" key="2">
    <source>
        <dbReference type="ARBA" id="ARBA00004536"/>
    </source>
</evidence>
<proteinExistence type="inferred from homology"/>
<dbReference type="RefSeq" id="XP_030623415.1">
    <property type="nucleotide sequence ID" value="XM_030767555.1"/>
</dbReference>
<accession>A0A6J2USH8</accession>
<evidence type="ECO:0000259" key="19">
    <source>
        <dbReference type="PROSITE" id="PS50835"/>
    </source>
</evidence>
<dbReference type="GO" id="GO:0002891">
    <property type="term" value="P:positive regulation of immunoglobulin mediated immune response"/>
    <property type="evidence" value="ECO:0007669"/>
    <property type="project" value="TreeGrafter"/>
</dbReference>
<dbReference type="Pfam" id="PF07686">
    <property type="entry name" value="V-set"/>
    <property type="match status" value="2"/>
</dbReference>
<dbReference type="InterPro" id="IPR036179">
    <property type="entry name" value="Ig-like_dom_sf"/>
</dbReference>
<keyword evidence="20" id="KW-1185">Reference proteome</keyword>
<dbReference type="PROSITE" id="PS50835">
    <property type="entry name" value="IG_LIKE"/>
    <property type="match status" value="2"/>
</dbReference>
<evidence type="ECO:0000256" key="1">
    <source>
        <dbReference type="ARBA" id="ARBA00004251"/>
    </source>
</evidence>
<dbReference type="SMART" id="SM00409">
    <property type="entry name" value="IG"/>
    <property type="match status" value="2"/>
</dbReference>
<dbReference type="CTD" id="10666"/>
<keyword evidence="5 17" id="KW-0812">Transmembrane</keyword>
<organism evidence="20 21">
    <name type="scientific">Chanos chanos</name>
    <name type="common">Milkfish</name>
    <name type="synonym">Mugil chanos</name>
    <dbReference type="NCBI Taxonomy" id="29144"/>
    <lineage>
        <taxon>Eukaryota</taxon>
        <taxon>Metazoa</taxon>
        <taxon>Chordata</taxon>
        <taxon>Craniata</taxon>
        <taxon>Vertebrata</taxon>
        <taxon>Euteleostomi</taxon>
        <taxon>Actinopterygii</taxon>
        <taxon>Neopterygii</taxon>
        <taxon>Teleostei</taxon>
        <taxon>Ostariophysi</taxon>
        <taxon>Gonorynchiformes</taxon>
        <taxon>Chanidae</taxon>
        <taxon>Chanos</taxon>
    </lineage>
</organism>
<keyword evidence="13" id="KW-0325">Glycoprotein</keyword>